<keyword evidence="2" id="KW-1003">Cell membrane</keyword>
<keyword evidence="4 7" id="KW-1133">Transmembrane helix</keyword>
<evidence type="ECO:0000256" key="5">
    <source>
        <dbReference type="ARBA" id="ARBA00023136"/>
    </source>
</evidence>
<dbReference type="GO" id="GO:0005886">
    <property type="term" value="C:plasma membrane"/>
    <property type="evidence" value="ECO:0007669"/>
    <property type="project" value="UniProtKB-SubCell"/>
</dbReference>
<dbReference type="EMBL" id="UINC01072229">
    <property type="protein sequence ID" value="SVC07707.1"/>
    <property type="molecule type" value="Genomic_DNA"/>
</dbReference>
<dbReference type="InterPro" id="IPR050250">
    <property type="entry name" value="Macrolide_Exporter_MacB"/>
</dbReference>
<evidence type="ECO:0000256" key="2">
    <source>
        <dbReference type="ARBA" id="ARBA00022475"/>
    </source>
</evidence>
<feature type="domain" description="ABC3 transporter permease C-terminal" evidence="8">
    <location>
        <begin position="79"/>
        <end position="196"/>
    </location>
</feature>
<feature type="transmembrane region" description="Helical" evidence="7">
    <location>
        <begin position="79"/>
        <end position="100"/>
    </location>
</feature>
<dbReference type="GO" id="GO:0022857">
    <property type="term" value="F:transmembrane transporter activity"/>
    <property type="evidence" value="ECO:0007669"/>
    <property type="project" value="TreeGrafter"/>
</dbReference>
<comment type="subcellular location">
    <subcellularLocation>
        <location evidence="1">Cell membrane</location>
        <topology evidence="1">Multi-pass membrane protein</topology>
    </subcellularLocation>
</comment>
<evidence type="ECO:0000313" key="9">
    <source>
        <dbReference type="EMBL" id="SVC07707.1"/>
    </source>
</evidence>
<reference evidence="9" key="1">
    <citation type="submission" date="2018-05" db="EMBL/GenBank/DDBJ databases">
        <authorList>
            <person name="Lanie J.A."/>
            <person name="Ng W.-L."/>
            <person name="Kazmierczak K.M."/>
            <person name="Andrzejewski T.M."/>
            <person name="Davidsen T.M."/>
            <person name="Wayne K.J."/>
            <person name="Tettelin H."/>
            <person name="Glass J.I."/>
            <person name="Rusch D."/>
            <person name="Podicherti R."/>
            <person name="Tsui H.-C.T."/>
            <person name="Winkler M.E."/>
        </authorList>
    </citation>
    <scope>NUCLEOTIDE SEQUENCE</scope>
</reference>
<protein>
    <recommendedName>
        <fullName evidence="8">ABC3 transporter permease C-terminal domain-containing protein</fullName>
    </recommendedName>
</protein>
<comment type="similarity">
    <text evidence="6">Belongs to the ABC-4 integral membrane protein family.</text>
</comment>
<gene>
    <name evidence="9" type="ORF">METZ01_LOCUS260561</name>
</gene>
<evidence type="ECO:0000256" key="7">
    <source>
        <dbReference type="SAM" id="Phobius"/>
    </source>
</evidence>
<name>A0A382J8R2_9ZZZZ</name>
<dbReference type="PANTHER" id="PTHR30572">
    <property type="entry name" value="MEMBRANE COMPONENT OF TRANSPORTER-RELATED"/>
    <property type="match status" value="1"/>
</dbReference>
<dbReference type="InterPro" id="IPR003838">
    <property type="entry name" value="ABC3_permease_C"/>
</dbReference>
<proteinExistence type="inferred from homology"/>
<evidence type="ECO:0000256" key="3">
    <source>
        <dbReference type="ARBA" id="ARBA00022692"/>
    </source>
</evidence>
<evidence type="ECO:0000259" key="8">
    <source>
        <dbReference type="Pfam" id="PF02687"/>
    </source>
</evidence>
<feature type="transmembrane region" description="Helical" evidence="7">
    <location>
        <begin position="167"/>
        <end position="187"/>
    </location>
</feature>
<evidence type="ECO:0000256" key="4">
    <source>
        <dbReference type="ARBA" id="ARBA00022989"/>
    </source>
</evidence>
<keyword evidence="3 7" id="KW-0812">Transmembrane</keyword>
<dbReference type="AlphaFoldDB" id="A0A382J8R2"/>
<dbReference type="Pfam" id="PF02687">
    <property type="entry name" value="FtsX"/>
    <property type="match status" value="1"/>
</dbReference>
<keyword evidence="5 7" id="KW-0472">Membrane</keyword>
<accession>A0A382J8R2</accession>
<evidence type="ECO:0000256" key="6">
    <source>
        <dbReference type="ARBA" id="ARBA00038076"/>
    </source>
</evidence>
<evidence type="ECO:0000256" key="1">
    <source>
        <dbReference type="ARBA" id="ARBA00004651"/>
    </source>
</evidence>
<feature type="transmembrane region" description="Helical" evidence="7">
    <location>
        <begin position="121"/>
        <end position="147"/>
    </location>
</feature>
<organism evidence="9">
    <name type="scientific">marine metagenome</name>
    <dbReference type="NCBI Taxonomy" id="408172"/>
    <lineage>
        <taxon>unclassified sequences</taxon>
        <taxon>metagenomes</taxon>
        <taxon>ecological metagenomes</taxon>
    </lineage>
</organism>
<dbReference type="PANTHER" id="PTHR30572:SF4">
    <property type="entry name" value="ABC TRANSPORTER PERMEASE YTRF"/>
    <property type="match status" value="1"/>
</dbReference>
<sequence length="204" mass="21760">MDEMRASGAIIIGKSVFEKALPNADLEYFYLQTSGGTNTDELAKIIESTLVEVSAESLQNLLDDERAAASGFLLVLQGFMGLGLIVGIAALGVISFRAVVERRQQIGMLRAIGYQRSMIALSFLLESGFIALVGIALGLILGITFSWSVIASGGIPGTEGASFVVPWLYLIVIASIAFAASLVMTYFPARQASKVEVAEALRYE</sequence>